<protein>
    <submittedName>
        <fullName evidence="2">UvrB/uvrC motif protein</fullName>
    </submittedName>
</protein>
<evidence type="ECO:0000313" key="2">
    <source>
        <dbReference type="EMBL" id="TWU58418.1"/>
    </source>
</evidence>
<dbReference type="EMBL" id="SJPW01000002">
    <property type="protein sequence ID" value="TWU58418.1"/>
    <property type="molecule type" value="Genomic_DNA"/>
</dbReference>
<feature type="domain" description="UVR" evidence="1">
    <location>
        <begin position="213"/>
        <end position="240"/>
    </location>
</feature>
<accession>A0A5C6FAK8</accession>
<dbReference type="OrthoDB" id="252502at2"/>
<dbReference type="RefSeq" id="WP_146455296.1">
    <property type="nucleotide sequence ID" value="NZ_SJPW01000002.1"/>
</dbReference>
<comment type="caution">
    <text evidence="2">The sequence shown here is derived from an EMBL/GenBank/DDBJ whole genome shotgun (WGS) entry which is preliminary data.</text>
</comment>
<sequence length="244" mass="28918">MKRKQHLDDMLSNWKFDPATLNVRMVKGKDSRDLIQMRVDMGVLQLETTGRPDGELVHAHQTMLEWLLQKQLDEPGYVLNEDECNDVDREFMQFYHRRICWLRLEYYSRAVMDADHTLRLMDISGQMSPDEEWSQTHEQYRPFVLFHRTQAAALGELEDDTAEEAVQAINRGLETMRSFFIKHEAEEHFDNDELVVRLIDLRESLRTEYEVGKTLNEKLEEAVAGEQYELAARLRDELTRRELN</sequence>
<dbReference type="Proteomes" id="UP000318288">
    <property type="component" value="Unassembled WGS sequence"/>
</dbReference>
<evidence type="ECO:0000259" key="1">
    <source>
        <dbReference type="Pfam" id="PF02151"/>
    </source>
</evidence>
<proteinExistence type="predicted"/>
<dbReference type="AlphaFoldDB" id="A0A5C6FAK8"/>
<reference evidence="2 3" key="1">
    <citation type="submission" date="2019-02" db="EMBL/GenBank/DDBJ databases">
        <title>Deep-cultivation of Planctomycetes and their phenomic and genomic characterization uncovers novel biology.</title>
        <authorList>
            <person name="Wiegand S."/>
            <person name="Jogler M."/>
            <person name="Boedeker C."/>
            <person name="Pinto D."/>
            <person name="Vollmers J."/>
            <person name="Rivas-Marin E."/>
            <person name="Kohn T."/>
            <person name="Peeters S.H."/>
            <person name="Heuer A."/>
            <person name="Rast P."/>
            <person name="Oberbeckmann S."/>
            <person name="Bunk B."/>
            <person name="Jeske O."/>
            <person name="Meyerdierks A."/>
            <person name="Storesund J.E."/>
            <person name="Kallscheuer N."/>
            <person name="Luecker S."/>
            <person name="Lage O.M."/>
            <person name="Pohl T."/>
            <person name="Merkel B.J."/>
            <person name="Hornburger P."/>
            <person name="Mueller R.-W."/>
            <person name="Bruemmer F."/>
            <person name="Labrenz M."/>
            <person name="Spormann A.M."/>
            <person name="Op Den Camp H."/>
            <person name="Overmann J."/>
            <person name="Amann R."/>
            <person name="Jetten M.S.M."/>
            <person name="Mascher T."/>
            <person name="Medema M.H."/>
            <person name="Devos D.P."/>
            <person name="Kaster A.-K."/>
            <person name="Ovreas L."/>
            <person name="Rohde M."/>
            <person name="Galperin M.Y."/>
            <person name="Jogler C."/>
        </authorList>
    </citation>
    <scope>NUCLEOTIDE SEQUENCE [LARGE SCALE GENOMIC DNA]</scope>
    <source>
        <strain evidence="2 3">Poly51</strain>
    </source>
</reference>
<dbReference type="Pfam" id="PF02151">
    <property type="entry name" value="UVR"/>
    <property type="match status" value="1"/>
</dbReference>
<dbReference type="InterPro" id="IPR001943">
    <property type="entry name" value="UVR_dom"/>
</dbReference>
<keyword evidence="3" id="KW-1185">Reference proteome</keyword>
<name>A0A5C6FAK8_9BACT</name>
<gene>
    <name evidence="2" type="ORF">Poly51_11960</name>
</gene>
<organism evidence="2 3">
    <name type="scientific">Rubripirellula tenax</name>
    <dbReference type="NCBI Taxonomy" id="2528015"/>
    <lineage>
        <taxon>Bacteria</taxon>
        <taxon>Pseudomonadati</taxon>
        <taxon>Planctomycetota</taxon>
        <taxon>Planctomycetia</taxon>
        <taxon>Pirellulales</taxon>
        <taxon>Pirellulaceae</taxon>
        <taxon>Rubripirellula</taxon>
    </lineage>
</organism>
<evidence type="ECO:0000313" key="3">
    <source>
        <dbReference type="Proteomes" id="UP000318288"/>
    </source>
</evidence>